<gene>
    <name evidence="1" type="ORF">BDA99DRAFT_544524</name>
</gene>
<name>A0AAD5P6Q3_9FUNG</name>
<reference evidence="1" key="2">
    <citation type="submission" date="2023-02" db="EMBL/GenBank/DDBJ databases">
        <authorList>
            <consortium name="DOE Joint Genome Institute"/>
            <person name="Mondo S.J."/>
            <person name="Chang Y."/>
            <person name="Wang Y."/>
            <person name="Ahrendt S."/>
            <person name="Andreopoulos W."/>
            <person name="Barry K."/>
            <person name="Beard J."/>
            <person name="Benny G.L."/>
            <person name="Blankenship S."/>
            <person name="Bonito G."/>
            <person name="Cuomo C."/>
            <person name="Desiro A."/>
            <person name="Gervers K.A."/>
            <person name="Hundley H."/>
            <person name="Kuo A."/>
            <person name="LaButti K."/>
            <person name="Lang B.F."/>
            <person name="Lipzen A."/>
            <person name="O'Donnell K."/>
            <person name="Pangilinan J."/>
            <person name="Reynolds N."/>
            <person name="Sandor L."/>
            <person name="Smith M.W."/>
            <person name="Tsang A."/>
            <person name="Grigoriev I.V."/>
            <person name="Stajich J.E."/>
            <person name="Spatafora J.W."/>
        </authorList>
    </citation>
    <scope>NUCLEOTIDE SEQUENCE</scope>
    <source>
        <strain evidence="1">RSA 2281</strain>
    </source>
</reference>
<dbReference type="Proteomes" id="UP001209540">
    <property type="component" value="Unassembled WGS sequence"/>
</dbReference>
<reference evidence="1" key="1">
    <citation type="journal article" date="2022" name="IScience">
        <title>Evolution of zygomycete secretomes and the origins of terrestrial fungal ecologies.</title>
        <authorList>
            <person name="Chang Y."/>
            <person name="Wang Y."/>
            <person name="Mondo S."/>
            <person name="Ahrendt S."/>
            <person name="Andreopoulos W."/>
            <person name="Barry K."/>
            <person name="Beard J."/>
            <person name="Benny G.L."/>
            <person name="Blankenship S."/>
            <person name="Bonito G."/>
            <person name="Cuomo C."/>
            <person name="Desiro A."/>
            <person name="Gervers K.A."/>
            <person name="Hundley H."/>
            <person name="Kuo A."/>
            <person name="LaButti K."/>
            <person name="Lang B.F."/>
            <person name="Lipzen A."/>
            <person name="O'Donnell K."/>
            <person name="Pangilinan J."/>
            <person name="Reynolds N."/>
            <person name="Sandor L."/>
            <person name="Smith M.E."/>
            <person name="Tsang A."/>
            <person name="Grigoriev I.V."/>
            <person name="Stajich J.E."/>
            <person name="Spatafora J.W."/>
        </authorList>
    </citation>
    <scope>NUCLEOTIDE SEQUENCE</scope>
    <source>
        <strain evidence="1">RSA 2281</strain>
    </source>
</reference>
<organism evidence="1 2">
    <name type="scientific">Phascolomyces articulosus</name>
    <dbReference type="NCBI Taxonomy" id="60185"/>
    <lineage>
        <taxon>Eukaryota</taxon>
        <taxon>Fungi</taxon>
        <taxon>Fungi incertae sedis</taxon>
        <taxon>Mucoromycota</taxon>
        <taxon>Mucoromycotina</taxon>
        <taxon>Mucoromycetes</taxon>
        <taxon>Mucorales</taxon>
        <taxon>Lichtheimiaceae</taxon>
        <taxon>Phascolomyces</taxon>
    </lineage>
</organism>
<accession>A0AAD5P6Q3</accession>
<dbReference type="AlphaFoldDB" id="A0AAD5P6Q3"/>
<dbReference type="EMBL" id="JAIXMP010000076">
    <property type="protein sequence ID" value="KAI9243299.1"/>
    <property type="molecule type" value="Genomic_DNA"/>
</dbReference>
<keyword evidence="2" id="KW-1185">Reference proteome</keyword>
<protein>
    <submittedName>
        <fullName evidence="1">Uncharacterized protein</fullName>
    </submittedName>
</protein>
<evidence type="ECO:0000313" key="1">
    <source>
        <dbReference type="EMBL" id="KAI9243299.1"/>
    </source>
</evidence>
<sequence length="170" mass="19321">MNTHILETQGYFNDFISLEDNTLENAANDMGRSLEQYMEKIKTMVENSTIASRTTYDELGQRVERSMANMATLFNQTLQNQDAEAERRSVPKHKISDIFITSKGETAGTRRIMTASESISNSHAEAKARYNCLYRSVDNVIRDYEAQSTSSNKLTSFSICKFLMMSLRGN</sequence>
<comment type="caution">
    <text evidence="1">The sequence shown here is derived from an EMBL/GenBank/DDBJ whole genome shotgun (WGS) entry which is preliminary data.</text>
</comment>
<proteinExistence type="predicted"/>
<evidence type="ECO:0000313" key="2">
    <source>
        <dbReference type="Proteomes" id="UP001209540"/>
    </source>
</evidence>